<name>A0ABN7SLS2_OIKDI</name>
<organism evidence="12 13">
    <name type="scientific">Oikopleura dioica</name>
    <name type="common">Tunicate</name>
    <dbReference type="NCBI Taxonomy" id="34765"/>
    <lineage>
        <taxon>Eukaryota</taxon>
        <taxon>Metazoa</taxon>
        <taxon>Chordata</taxon>
        <taxon>Tunicata</taxon>
        <taxon>Appendicularia</taxon>
        <taxon>Copelata</taxon>
        <taxon>Oikopleuridae</taxon>
        <taxon>Oikopleura</taxon>
    </lineage>
</organism>
<evidence type="ECO:0000256" key="9">
    <source>
        <dbReference type="ARBA" id="ARBA00023201"/>
    </source>
</evidence>
<keyword evidence="4 11" id="KW-0812">Transmembrane</keyword>
<evidence type="ECO:0000313" key="12">
    <source>
        <dbReference type="EMBL" id="CAG5104036.1"/>
    </source>
</evidence>
<keyword evidence="3 11" id="KW-0894">Sodium channel</keyword>
<keyword evidence="13" id="KW-1185">Reference proteome</keyword>
<dbReference type="InterPro" id="IPR001873">
    <property type="entry name" value="ENaC"/>
</dbReference>
<keyword evidence="5" id="KW-1133">Transmembrane helix</keyword>
<sequence>MHFKNSKKDIYKKSTCEMRQLIDQVVALCNCRPDYLHNFLIVDKPEVRKCNFYDQVKCVAHVIERKGLTKNTVSCKPACQSYEFHQENIQEKDSS</sequence>
<evidence type="ECO:0000256" key="8">
    <source>
        <dbReference type="ARBA" id="ARBA00023136"/>
    </source>
</evidence>
<evidence type="ECO:0000256" key="6">
    <source>
        <dbReference type="ARBA" id="ARBA00023053"/>
    </source>
</evidence>
<comment type="similarity">
    <text evidence="11">Belongs to the amiloride-sensitive sodium channel (TC 1.A.6) family.</text>
</comment>
<protein>
    <submittedName>
        <fullName evidence="12">Oidioi.mRNA.OKI2018_I69.chr1.g1061.t1.cds</fullName>
    </submittedName>
</protein>
<dbReference type="Pfam" id="PF00858">
    <property type="entry name" value="ASC"/>
    <property type="match status" value="1"/>
</dbReference>
<proteinExistence type="inferred from homology"/>
<evidence type="ECO:0000256" key="3">
    <source>
        <dbReference type="ARBA" id="ARBA00022461"/>
    </source>
</evidence>
<keyword evidence="9 11" id="KW-0739">Sodium transport</keyword>
<evidence type="ECO:0000313" key="13">
    <source>
        <dbReference type="Proteomes" id="UP001158576"/>
    </source>
</evidence>
<evidence type="ECO:0000256" key="11">
    <source>
        <dbReference type="RuleBase" id="RU000679"/>
    </source>
</evidence>
<evidence type="ECO:0000256" key="2">
    <source>
        <dbReference type="ARBA" id="ARBA00022448"/>
    </source>
</evidence>
<keyword evidence="6" id="KW-0915">Sodium</keyword>
<keyword evidence="8" id="KW-0472">Membrane</keyword>
<evidence type="ECO:0000256" key="5">
    <source>
        <dbReference type="ARBA" id="ARBA00022989"/>
    </source>
</evidence>
<accession>A0ABN7SLS2</accession>
<evidence type="ECO:0000256" key="4">
    <source>
        <dbReference type="ARBA" id="ARBA00022692"/>
    </source>
</evidence>
<keyword evidence="7 11" id="KW-0406">Ion transport</keyword>
<reference evidence="12 13" key="1">
    <citation type="submission" date="2021-04" db="EMBL/GenBank/DDBJ databases">
        <authorList>
            <person name="Bliznina A."/>
        </authorList>
    </citation>
    <scope>NUCLEOTIDE SEQUENCE [LARGE SCALE GENOMIC DNA]</scope>
</reference>
<evidence type="ECO:0000256" key="10">
    <source>
        <dbReference type="ARBA" id="ARBA00023303"/>
    </source>
</evidence>
<dbReference type="Gene3D" id="1.10.287.820">
    <property type="entry name" value="Acid-sensing ion channel domain"/>
    <property type="match status" value="1"/>
</dbReference>
<dbReference type="Proteomes" id="UP001158576">
    <property type="component" value="Chromosome 1"/>
</dbReference>
<dbReference type="EMBL" id="OU015566">
    <property type="protein sequence ID" value="CAG5104036.1"/>
    <property type="molecule type" value="Genomic_DNA"/>
</dbReference>
<comment type="subcellular location">
    <subcellularLocation>
        <location evidence="1">Membrane</location>
        <topology evidence="1">Multi-pass membrane protein</topology>
    </subcellularLocation>
</comment>
<gene>
    <name evidence="12" type="ORF">OKIOD_LOCUS9826</name>
</gene>
<evidence type="ECO:0000256" key="1">
    <source>
        <dbReference type="ARBA" id="ARBA00004141"/>
    </source>
</evidence>
<keyword evidence="10 11" id="KW-0407">Ion channel</keyword>
<keyword evidence="2 11" id="KW-0813">Transport</keyword>
<evidence type="ECO:0000256" key="7">
    <source>
        <dbReference type="ARBA" id="ARBA00023065"/>
    </source>
</evidence>